<name>A0AAD6EZV0_9POAL</name>
<reference evidence="2 3" key="1">
    <citation type="journal article" date="2022" name="Cell">
        <title>Repeat-based holocentromeres influence genome architecture and karyotype evolution.</title>
        <authorList>
            <person name="Hofstatter P.G."/>
            <person name="Thangavel G."/>
            <person name="Lux T."/>
            <person name="Neumann P."/>
            <person name="Vondrak T."/>
            <person name="Novak P."/>
            <person name="Zhang M."/>
            <person name="Costa L."/>
            <person name="Castellani M."/>
            <person name="Scott A."/>
            <person name="Toegelov H."/>
            <person name="Fuchs J."/>
            <person name="Mata-Sucre Y."/>
            <person name="Dias Y."/>
            <person name="Vanzela A.L.L."/>
            <person name="Huettel B."/>
            <person name="Almeida C.C.S."/>
            <person name="Simkova H."/>
            <person name="Souza G."/>
            <person name="Pedrosa-Harand A."/>
            <person name="Macas J."/>
            <person name="Mayer K.F.X."/>
            <person name="Houben A."/>
            <person name="Marques A."/>
        </authorList>
    </citation>
    <scope>NUCLEOTIDE SEQUENCE [LARGE SCALE GENOMIC DNA]</scope>
    <source>
        <strain evidence="2">RhyTen1mFocal</strain>
    </source>
</reference>
<dbReference type="AlphaFoldDB" id="A0AAD6EZV0"/>
<evidence type="ECO:0000313" key="2">
    <source>
        <dbReference type="EMBL" id="KAJ3707291.1"/>
    </source>
</evidence>
<evidence type="ECO:0000313" key="3">
    <source>
        <dbReference type="Proteomes" id="UP001210211"/>
    </source>
</evidence>
<accession>A0AAD6EZV0</accession>
<protein>
    <submittedName>
        <fullName evidence="2">Uncharacterized protein</fullName>
    </submittedName>
</protein>
<feature type="region of interest" description="Disordered" evidence="1">
    <location>
        <begin position="35"/>
        <end position="72"/>
    </location>
</feature>
<dbReference type="PANTHER" id="PTHR33401:SF19">
    <property type="entry name" value="(RAPE) HYPOTHETICAL PROTEIN"/>
    <property type="match status" value="1"/>
</dbReference>
<dbReference type="PANTHER" id="PTHR33401">
    <property type="entry name" value="LIGHT-HARVESTING COMPLEX-LIKE PROTEIN OHP2, CHLOROPLASTIC"/>
    <property type="match status" value="1"/>
</dbReference>
<sequence>MRISFCDSYCTPINCVRSLFCCCLPSFVATKDAPNLTPIPNSNPNQNSSANPIPNLGPDAVSASIDENSSDEKVGALGEVEENNRKSCLKKTNGQKKGNVKWMDLLGKELEEIKEFEPSDSESLDDVDGNAPCICSVQ</sequence>
<gene>
    <name evidence="2" type="ORF">LUZ61_010996</name>
</gene>
<evidence type="ECO:0000256" key="1">
    <source>
        <dbReference type="SAM" id="MobiDB-lite"/>
    </source>
</evidence>
<proteinExistence type="predicted"/>
<dbReference type="Proteomes" id="UP001210211">
    <property type="component" value="Unassembled WGS sequence"/>
</dbReference>
<feature type="compositionally biased region" description="Low complexity" evidence="1">
    <location>
        <begin position="38"/>
        <end position="54"/>
    </location>
</feature>
<keyword evidence="3" id="KW-1185">Reference proteome</keyword>
<dbReference type="EMBL" id="JAMRDG010000001">
    <property type="protein sequence ID" value="KAJ3707291.1"/>
    <property type="molecule type" value="Genomic_DNA"/>
</dbReference>
<comment type="caution">
    <text evidence="2">The sequence shown here is derived from an EMBL/GenBank/DDBJ whole genome shotgun (WGS) entry which is preliminary data.</text>
</comment>
<organism evidence="2 3">
    <name type="scientific">Rhynchospora tenuis</name>
    <dbReference type="NCBI Taxonomy" id="198213"/>
    <lineage>
        <taxon>Eukaryota</taxon>
        <taxon>Viridiplantae</taxon>
        <taxon>Streptophyta</taxon>
        <taxon>Embryophyta</taxon>
        <taxon>Tracheophyta</taxon>
        <taxon>Spermatophyta</taxon>
        <taxon>Magnoliopsida</taxon>
        <taxon>Liliopsida</taxon>
        <taxon>Poales</taxon>
        <taxon>Cyperaceae</taxon>
        <taxon>Cyperoideae</taxon>
        <taxon>Rhynchosporeae</taxon>
        <taxon>Rhynchospora</taxon>
    </lineage>
</organism>